<comment type="catalytic activity">
    <reaction evidence="7 8">
        <text>adenosine(34) in tRNA + H2O + H(+) = inosine(34) in tRNA + NH4(+)</text>
        <dbReference type="Rhea" id="RHEA:43168"/>
        <dbReference type="Rhea" id="RHEA-COMP:10373"/>
        <dbReference type="Rhea" id="RHEA-COMP:10374"/>
        <dbReference type="ChEBI" id="CHEBI:15377"/>
        <dbReference type="ChEBI" id="CHEBI:15378"/>
        <dbReference type="ChEBI" id="CHEBI:28938"/>
        <dbReference type="ChEBI" id="CHEBI:74411"/>
        <dbReference type="ChEBI" id="CHEBI:82852"/>
        <dbReference type="EC" id="3.5.4.33"/>
    </reaction>
</comment>
<reference evidence="11" key="1">
    <citation type="submission" date="2017-06" db="EMBL/GenBank/DDBJ databases">
        <title>Capnocytophaga spp. assemblies.</title>
        <authorList>
            <person name="Gulvik C.A."/>
        </authorList>
    </citation>
    <scope>NUCLEOTIDE SEQUENCE [LARGE SCALE GENOMIC DNA]</scope>
    <source>
        <strain evidence="11">H5594</strain>
    </source>
</reference>
<keyword evidence="4 8" id="KW-0479">Metal-binding</keyword>
<protein>
    <recommendedName>
        <fullName evidence="8">tRNA-specific adenosine deaminase</fullName>
        <ecNumber evidence="8">3.5.4.33</ecNumber>
    </recommendedName>
</protein>
<evidence type="ECO:0000313" key="11">
    <source>
        <dbReference type="Proteomes" id="UP000243136"/>
    </source>
</evidence>
<evidence type="ECO:0000256" key="2">
    <source>
        <dbReference type="ARBA" id="ARBA00011738"/>
    </source>
</evidence>
<sequence>MNTFFTDEYFMKKALEEAQKALEEDEIPVGAIITTNNQIIAKGYNLTQKLNDVTAHAEIQAITAASGYLGGKYLKNCTLYVTLEPCIMCAGALFWSQISRVVFAADDPKRGFRTVGNLLHPKTEIQSGVLQHEAKQLLHQFFNKKRK</sequence>
<dbReference type="Gene3D" id="3.40.140.10">
    <property type="entry name" value="Cytidine Deaminase, domain 2"/>
    <property type="match status" value="1"/>
</dbReference>
<dbReference type="PANTHER" id="PTHR11079:SF202">
    <property type="entry name" value="TRNA-SPECIFIC ADENOSINE DEAMINASE"/>
    <property type="match status" value="1"/>
</dbReference>
<dbReference type="PANTHER" id="PTHR11079">
    <property type="entry name" value="CYTOSINE DEAMINASE FAMILY MEMBER"/>
    <property type="match status" value="1"/>
</dbReference>
<comment type="subunit">
    <text evidence="2 8">Homodimer.</text>
</comment>
<dbReference type="GO" id="GO:0008270">
    <property type="term" value="F:zinc ion binding"/>
    <property type="evidence" value="ECO:0007669"/>
    <property type="project" value="UniProtKB-UniRule"/>
</dbReference>
<evidence type="ECO:0000256" key="8">
    <source>
        <dbReference type="HAMAP-Rule" id="MF_00972"/>
    </source>
</evidence>
<feature type="active site" description="Proton donor" evidence="8">
    <location>
        <position position="58"/>
    </location>
</feature>
<dbReference type="InterPro" id="IPR016193">
    <property type="entry name" value="Cytidine_deaminase-like"/>
</dbReference>
<feature type="binding site" evidence="8">
    <location>
        <position position="86"/>
    </location>
    <ligand>
        <name>Zn(2+)</name>
        <dbReference type="ChEBI" id="CHEBI:29105"/>
        <note>catalytic</note>
    </ligand>
</feature>
<feature type="domain" description="CMP/dCMP-type deaminase" evidence="9">
    <location>
        <begin position="5"/>
        <end position="115"/>
    </location>
</feature>
<dbReference type="PROSITE" id="PS00903">
    <property type="entry name" value="CYT_DCMP_DEAMINASES_1"/>
    <property type="match status" value="1"/>
</dbReference>
<evidence type="ECO:0000256" key="4">
    <source>
        <dbReference type="ARBA" id="ARBA00022723"/>
    </source>
</evidence>
<dbReference type="GO" id="GO:0052717">
    <property type="term" value="F:tRNA-specific adenosine-34 deaminase activity"/>
    <property type="evidence" value="ECO:0007669"/>
    <property type="project" value="UniProtKB-UniRule"/>
</dbReference>
<comment type="cofactor">
    <cofactor evidence="8">
        <name>Zn(2+)</name>
        <dbReference type="ChEBI" id="CHEBI:29105"/>
    </cofactor>
    <text evidence="8">Binds 1 zinc ion per subunit.</text>
</comment>
<accession>A0A250G388</accession>
<evidence type="ECO:0000259" key="9">
    <source>
        <dbReference type="PROSITE" id="PS51747"/>
    </source>
</evidence>
<organism evidence="10 11">
    <name type="scientific">Capnocytophaga canimorsus</name>
    <dbReference type="NCBI Taxonomy" id="28188"/>
    <lineage>
        <taxon>Bacteria</taxon>
        <taxon>Pseudomonadati</taxon>
        <taxon>Bacteroidota</taxon>
        <taxon>Flavobacteriia</taxon>
        <taxon>Flavobacteriales</taxon>
        <taxon>Flavobacteriaceae</taxon>
        <taxon>Capnocytophaga</taxon>
    </lineage>
</organism>
<dbReference type="PROSITE" id="PS51747">
    <property type="entry name" value="CYT_DCMP_DEAMINASES_2"/>
    <property type="match status" value="1"/>
</dbReference>
<feature type="binding site" evidence="8">
    <location>
        <position position="89"/>
    </location>
    <ligand>
        <name>Zn(2+)</name>
        <dbReference type="ChEBI" id="CHEBI:29105"/>
        <note>catalytic</note>
    </ligand>
</feature>
<dbReference type="EC" id="3.5.4.33" evidence="8"/>
<dbReference type="RefSeq" id="WP_095917126.1">
    <property type="nucleotide sequence ID" value="NZ_CP022388.1"/>
</dbReference>
<evidence type="ECO:0000256" key="7">
    <source>
        <dbReference type="ARBA" id="ARBA00048045"/>
    </source>
</evidence>
<evidence type="ECO:0000256" key="6">
    <source>
        <dbReference type="ARBA" id="ARBA00022833"/>
    </source>
</evidence>
<name>A0A250G388_9FLAO</name>
<evidence type="ECO:0000313" key="10">
    <source>
        <dbReference type="EMBL" id="ATA91681.1"/>
    </source>
</evidence>
<comment type="similarity">
    <text evidence="1">Belongs to the cytidine and deoxycytidylate deaminase family. ADAT2 subfamily.</text>
</comment>
<dbReference type="SUPFAM" id="SSF53927">
    <property type="entry name" value="Cytidine deaminase-like"/>
    <property type="match status" value="1"/>
</dbReference>
<keyword evidence="3 8" id="KW-0819">tRNA processing</keyword>
<proteinExistence type="inferred from homology"/>
<dbReference type="AlphaFoldDB" id="A0A250G388"/>
<dbReference type="CDD" id="cd01285">
    <property type="entry name" value="nucleoside_deaminase"/>
    <property type="match status" value="1"/>
</dbReference>
<gene>
    <name evidence="8" type="primary">tadA</name>
    <name evidence="10" type="ORF">CGC56_05535</name>
</gene>
<dbReference type="InterPro" id="IPR016192">
    <property type="entry name" value="APOBEC/CMP_deaminase_Zn-bd"/>
</dbReference>
<comment type="function">
    <text evidence="8">Catalyzes the deamination of adenosine to inosine at the wobble position 34 of tRNA(Arg2).</text>
</comment>
<evidence type="ECO:0000256" key="1">
    <source>
        <dbReference type="ARBA" id="ARBA00010669"/>
    </source>
</evidence>
<dbReference type="HAMAP" id="MF_00972">
    <property type="entry name" value="tRNA_aden_deaminase"/>
    <property type="match status" value="1"/>
</dbReference>
<dbReference type="GO" id="GO:0002100">
    <property type="term" value="P:tRNA wobble adenosine to inosine editing"/>
    <property type="evidence" value="ECO:0007669"/>
    <property type="project" value="UniProtKB-UniRule"/>
</dbReference>
<dbReference type="Proteomes" id="UP000243136">
    <property type="component" value="Chromosome"/>
</dbReference>
<dbReference type="InterPro" id="IPR028883">
    <property type="entry name" value="tRNA_aden_deaminase"/>
</dbReference>
<evidence type="ECO:0000256" key="5">
    <source>
        <dbReference type="ARBA" id="ARBA00022801"/>
    </source>
</evidence>
<feature type="binding site" evidence="8">
    <location>
        <position position="56"/>
    </location>
    <ligand>
        <name>Zn(2+)</name>
        <dbReference type="ChEBI" id="CHEBI:29105"/>
        <note>catalytic</note>
    </ligand>
</feature>
<dbReference type="Pfam" id="PF00383">
    <property type="entry name" value="dCMP_cyt_deam_1"/>
    <property type="match status" value="1"/>
</dbReference>
<keyword evidence="6 8" id="KW-0862">Zinc</keyword>
<dbReference type="EMBL" id="CP022388">
    <property type="protein sequence ID" value="ATA91681.1"/>
    <property type="molecule type" value="Genomic_DNA"/>
</dbReference>
<dbReference type="InterPro" id="IPR002125">
    <property type="entry name" value="CMP_dCMP_dom"/>
</dbReference>
<evidence type="ECO:0000256" key="3">
    <source>
        <dbReference type="ARBA" id="ARBA00022694"/>
    </source>
</evidence>
<keyword evidence="5 8" id="KW-0378">Hydrolase</keyword>